<dbReference type="SUPFAM" id="SSF144232">
    <property type="entry name" value="HIT/MYND zinc finger-like"/>
    <property type="match status" value="1"/>
</dbReference>
<dbReference type="AlphaFoldDB" id="A0A2J6REW8"/>
<proteinExistence type="predicted"/>
<name>A0A2J6REW8_HYAVF</name>
<feature type="domain" description="MYND-type" evidence="5">
    <location>
        <begin position="1"/>
        <end position="35"/>
    </location>
</feature>
<dbReference type="Pfam" id="PF01753">
    <property type="entry name" value="zf-MYND"/>
    <property type="match status" value="1"/>
</dbReference>
<organism evidence="6 7">
    <name type="scientific">Hyaloscypha variabilis (strain UAMH 11265 / GT02V1 / F)</name>
    <name type="common">Meliniomyces variabilis</name>
    <dbReference type="NCBI Taxonomy" id="1149755"/>
    <lineage>
        <taxon>Eukaryota</taxon>
        <taxon>Fungi</taxon>
        <taxon>Dikarya</taxon>
        <taxon>Ascomycota</taxon>
        <taxon>Pezizomycotina</taxon>
        <taxon>Leotiomycetes</taxon>
        <taxon>Helotiales</taxon>
        <taxon>Hyaloscyphaceae</taxon>
        <taxon>Hyaloscypha</taxon>
        <taxon>Hyaloscypha variabilis</taxon>
    </lineage>
</organism>
<dbReference type="Gene3D" id="6.10.140.2220">
    <property type="match status" value="1"/>
</dbReference>
<dbReference type="PROSITE" id="PS50865">
    <property type="entry name" value="ZF_MYND_2"/>
    <property type="match status" value="1"/>
</dbReference>
<keyword evidence="3" id="KW-0862">Zinc</keyword>
<dbReference type="GO" id="GO:0008270">
    <property type="term" value="F:zinc ion binding"/>
    <property type="evidence" value="ECO:0007669"/>
    <property type="project" value="UniProtKB-KW"/>
</dbReference>
<dbReference type="InterPro" id="IPR002893">
    <property type="entry name" value="Znf_MYND"/>
</dbReference>
<dbReference type="EMBL" id="KZ613950">
    <property type="protein sequence ID" value="PMD37072.1"/>
    <property type="molecule type" value="Genomic_DNA"/>
</dbReference>
<keyword evidence="2 4" id="KW-0863">Zinc-finger</keyword>
<evidence type="ECO:0000313" key="7">
    <source>
        <dbReference type="Proteomes" id="UP000235786"/>
    </source>
</evidence>
<keyword evidence="7" id="KW-1185">Reference proteome</keyword>
<evidence type="ECO:0000313" key="6">
    <source>
        <dbReference type="EMBL" id="PMD37072.1"/>
    </source>
</evidence>
<evidence type="ECO:0000256" key="3">
    <source>
        <dbReference type="ARBA" id="ARBA00022833"/>
    </source>
</evidence>
<reference evidence="6 7" key="1">
    <citation type="submission" date="2016-04" db="EMBL/GenBank/DDBJ databases">
        <title>A degradative enzymes factory behind the ericoid mycorrhizal symbiosis.</title>
        <authorList>
            <consortium name="DOE Joint Genome Institute"/>
            <person name="Martino E."/>
            <person name="Morin E."/>
            <person name="Grelet G."/>
            <person name="Kuo A."/>
            <person name="Kohler A."/>
            <person name="Daghino S."/>
            <person name="Barry K."/>
            <person name="Choi C."/>
            <person name="Cichocki N."/>
            <person name="Clum A."/>
            <person name="Copeland A."/>
            <person name="Hainaut M."/>
            <person name="Haridas S."/>
            <person name="Labutti K."/>
            <person name="Lindquist E."/>
            <person name="Lipzen A."/>
            <person name="Khouja H.-R."/>
            <person name="Murat C."/>
            <person name="Ohm R."/>
            <person name="Olson A."/>
            <person name="Spatafora J."/>
            <person name="Veneault-Fourrey C."/>
            <person name="Henrissat B."/>
            <person name="Grigoriev I."/>
            <person name="Martin F."/>
            <person name="Perotto S."/>
        </authorList>
    </citation>
    <scope>NUCLEOTIDE SEQUENCE [LARGE SCALE GENOMIC DNA]</scope>
    <source>
        <strain evidence="6 7">F</strain>
    </source>
</reference>
<keyword evidence="1" id="KW-0479">Metal-binding</keyword>
<evidence type="ECO:0000256" key="2">
    <source>
        <dbReference type="ARBA" id="ARBA00022771"/>
    </source>
</evidence>
<protein>
    <recommendedName>
        <fullName evidence="5">MYND-type domain-containing protein</fullName>
    </recommendedName>
</protein>
<dbReference type="OrthoDB" id="437457at2759"/>
<evidence type="ECO:0000256" key="4">
    <source>
        <dbReference type="PROSITE-ProRule" id="PRU00134"/>
    </source>
</evidence>
<evidence type="ECO:0000256" key="1">
    <source>
        <dbReference type="ARBA" id="ARBA00022723"/>
    </source>
</evidence>
<gene>
    <name evidence="6" type="ORF">L207DRAFT_515492</name>
</gene>
<dbReference type="Proteomes" id="UP000235786">
    <property type="component" value="Unassembled WGS sequence"/>
</dbReference>
<sequence length="227" mass="25316">MCNAEIPQLCAACGSSTYCSKKCQKEDWALHKVLCKGYKLFHALRPDQHHQLAILFPVDAEYPRPVWVKIEAKAEQKDVTTGTNAKYGIIEMHLLADVQIGTLLGEDGRETSKIISEYNIARGFHLVHQIEVIRCADHDKQSVNKSIFNVTKGKVGEYWKGPVVVTRRLYLEGAKDGKQPAEGTTEIRFGRGMQYEDMALADLRHAVDLFLAFPAEDAKAIAENGSA</sequence>
<accession>A0A2J6REW8</accession>
<evidence type="ECO:0000259" key="5">
    <source>
        <dbReference type="PROSITE" id="PS50865"/>
    </source>
</evidence>